<proteinExistence type="predicted"/>
<organism evidence="2">
    <name type="scientific">Oryza glumipatula</name>
    <dbReference type="NCBI Taxonomy" id="40148"/>
    <lineage>
        <taxon>Eukaryota</taxon>
        <taxon>Viridiplantae</taxon>
        <taxon>Streptophyta</taxon>
        <taxon>Embryophyta</taxon>
        <taxon>Tracheophyta</taxon>
        <taxon>Spermatophyta</taxon>
        <taxon>Magnoliopsida</taxon>
        <taxon>Liliopsida</taxon>
        <taxon>Poales</taxon>
        <taxon>Poaceae</taxon>
        <taxon>BOP clade</taxon>
        <taxon>Oryzoideae</taxon>
        <taxon>Oryzeae</taxon>
        <taxon>Oryzinae</taxon>
        <taxon>Oryza</taxon>
    </lineage>
</organism>
<feature type="region of interest" description="Disordered" evidence="1">
    <location>
        <begin position="65"/>
        <end position="110"/>
    </location>
</feature>
<keyword evidence="3" id="KW-1185">Reference proteome</keyword>
<sequence length="151" mass="16668">MRRYSALPGARPDTLADRLHRYRGVLLVILAPFALVSLVLLLMPCSPALSAAAAGRRWGPVDANKYAPNQAEEGQSQGRMAAKSKLKTVVLGRKKSRKEPDKKRNGPIEYHQARLNSVSLGLATKQTQAPRPVGQSRPGIRMVYLVFQNQR</sequence>
<reference evidence="2" key="2">
    <citation type="submission" date="2015-04" db="UniProtKB">
        <authorList>
            <consortium name="EnsemblPlants"/>
        </authorList>
    </citation>
    <scope>IDENTIFICATION</scope>
</reference>
<dbReference type="Gramene" id="OGLUM01G21020.1">
    <property type="protein sequence ID" value="OGLUM01G21020.1"/>
    <property type="gene ID" value="OGLUM01G21020"/>
</dbReference>
<dbReference type="HOGENOM" id="CLU_1734315_0_0_1"/>
<reference evidence="2" key="1">
    <citation type="submission" date="2013-08" db="EMBL/GenBank/DDBJ databases">
        <title>Oryza genome evolution.</title>
        <authorList>
            <person name="Wing R.A."/>
            <person name="Panaud O."/>
            <person name="Oliveira A.C."/>
        </authorList>
    </citation>
    <scope>NUCLEOTIDE SEQUENCE</scope>
</reference>
<dbReference type="STRING" id="40148.A0A0D9Y9Q4"/>
<dbReference type="Proteomes" id="UP000026961">
    <property type="component" value="Chromosome 1"/>
</dbReference>
<reference evidence="2" key="3">
    <citation type="submission" date="2018-05" db="EMBL/GenBank/DDBJ databases">
        <title>OgluRS3 (Oryza glumaepatula Reference Sequence Version 3).</title>
        <authorList>
            <person name="Zhang J."/>
            <person name="Kudrna D."/>
            <person name="Lee S."/>
            <person name="Talag J."/>
            <person name="Welchert J."/>
            <person name="Wing R.A."/>
        </authorList>
    </citation>
    <scope>NUCLEOTIDE SEQUENCE [LARGE SCALE GENOMIC DNA]</scope>
</reference>
<feature type="compositionally biased region" description="Basic residues" evidence="1">
    <location>
        <begin position="82"/>
        <end position="97"/>
    </location>
</feature>
<dbReference type="AlphaFoldDB" id="A0A0D9Y9Q4"/>
<accession>A0A0D9Y9Q4</accession>
<evidence type="ECO:0000313" key="2">
    <source>
        <dbReference type="EnsemblPlants" id="OGLUM01G21020.1"/>
    </source>
</evidence>
<evidence type="ECO:0000256" key="1">
    <source>
        <dbReference type="SAM" id="MobiDB-lite"/>
    </source>
</evidence>
<name>A0A0D9Y9Q4_9ORYZ</name>
<dbReference type="EnsemblPlants" id="OGLUM01G21020.1">
    <property type="protein sequence ID" value="OGLUM01G21020.1"/>
    <property type="gene ID" value="OGLUM01G21020"/>
</dbReference>
<protein>
    <submittedName>
        <fullName evidence="2">Uncharacterized protein</fullName>
    </submittedName>
</protein>
<evidence type="ECO:0000313" key="3">
    <source>
        <dbReference type="Proteomes" id="UP000026961"/>
    </source>
</evidence>